<dbReference type="Gene3D" id="3.30.420.10">
    <property type="entry name" value="Ribonuclease H-like superfamily/Ribonuclease H"/>
    <property type="match status" value="1"/>
</dbReference>
<dbReference type="GO" id="GO:0003676">
    <property type="term" value="F:nucleic acid binding"/>
    <property type="evidence" value="ECO:0007669"/>
    <property type="project" value="InterPro"/>
</dbReference>
<keyword evidence="2" id="KW-1185">Reference proteome</keyword>
<protein>
    <recommendedName>
        <fullName evidence="3">Tc1-like transposase DDE domain-containing protein</fullName>
    </recommendedName>
</protein>
<dbReference type="Proteomes" id="UP001461498">
    <property type="component" value="Unassembled WGS sequence"/>
</dbReference>
<dbReference type="InterPro" id="IPR036397">
    <property type="entry name" value="RNaseH_sf"/>
</dbReference>
<reference evidence="1 2" key="1">
    <citation type="submission" date="2022-12" db="EMBL/GenBank/DDBJ databases">
        <title>Chromosome-level genome assembly of true bugs.</title>
        <authorList>
            <person name="Ma L."/>
            <person name="Li H."/>
        </authorList>
    </citation>
    <scope>NUCLEOTIDE SEQUENCE [LARGE SCALE GENOMIC DNA]</scope>
    <source>
        <strain evidence="1">Lab_2022b</strain>
    </source>
</reference>
<evidence type="ECO:0000313" key="1">
    <source>
        <dbReference type="EMBL" id="KAK9498945.1"/>
    </source>
</evidence>
<sequence>MLNVFCASDILKDNAVPSGLRLIGSNFIMQQDYDPKHSSKLCKEYLQEKENEGILKIIQWPVQPPDLNHIELLWEELDKKVRDVAPTSQHHLWERLKSYWDNLSFDALDKLAQRIPRVAKAVLKSKGDFFDEKKV</sequence>
<accession>A0AAW1CRR3</accession>
<proteinExistence type="predicted"/>
<evidence type="ECO:0008006" key="3">
    <source>
        <dbReference type="Google" id="ProtNLM"/>
    </source>
</evidence>
<dbReference type="AlphaFoldDB" id="A0AAW1CRR3"/>
<organism evidence="1 2">
    <name type="scientific">Rhynocoris fuscipes</name>
    <dbReference type="NCBI Taxonomy" id="488301"/>
    <lineage>
        <taxon>Eukaryota</taxon>
        <taxon>Metazoa</taxon>
        <taxon>Ecdysozoa</taxon>
        <taxon>Arthropoda</taxon>
        <taxon>Hexapoda</taxon>
        <taxon>Insecta</taxon>
        <taxon>Pterygota</taxon>
        <taxon>Neoptera</taxon>
        <taxon>Paraneoptera</taxon>
        <taxon>Hemiptera</taxon>
        <taxon>Heteroptera</taxon>
        <taxon>Panheteroptera</taxon>
        <taxon>Cimicomorpha</taxon>
        <taxon>Reduviidae</taxon>
        <taxon>Harpactorinae</taxon>
        <taxon>Harpactorini</taxon>
        <taxon>Rhynocoris</taxon>
    </lineage>
</organism>
<comment type="caution">
    <text evidence="1">The sequence shown here is derived from an EMBL/GenBank/DDBJ whole genome shotgun (WGS) entry which is preliminary data.</text>
</comment>
<name>A0AAW1CRR3_9HEMI</name>
<dbReference type="EMBL" id="JAPXFL010000012">
    <property type="protein sequence ID" value="KAK9498945.1"/>
    <property type="molecule type" value="Genomic_DNA"/>
</dbReference>
<evidence type="ECO:0000313" key="2">
    <source>
        <dbReference type="Proteomes" id="UP001461498"/>
    </source>
</evidence>
<gene>
    <name evidence="1" type="ORF">O3M35_003479</name>
</gene>